<proteinExistence type="predicted"/>
<reference evidence="1" key="1">
    <citation type="submission" date="2024-02" db="EMBL/GenBank/DDBJ databases">
        <title>Complete genome sequence of Vreelandella sp. SM1641, a marine exopolysaccharide-producing bacterium isolated from deep-sea hydrothermal sediment of the southwest Indian Ocean.</title>
        <authorList>
            <person name="Zhu H."/>
            <person name="Sun M."/>
        </authorList>
    </citation>
    <scope>NUCLEOTIDE SEQUENCE</scope>
    <source>
        <strain evidence="1">SM1641</strain>
    </source>
</reference>
<accession>A0AAU7XT18</accession>
<dbReference type="AlphaFoldDB" id="A0AAU7XT18"/>
<dbReference type="EMBL" id="CP158484">
    <property type="protein sequence ID" value="XBY60668.1"/>
    <property type="molecule type" value="Genomic_DNA"/>
</dbReference>
<gene>
    <name evidence="1" type="ORF">V8F66_09395</name>
</gene>
<sequence length="69" mass="7363">MGCNIHDHMQAFIVVSDAPYAATTDLEGMLTLPARLASIAFGFGIYVSMTDSKSSGKAPLPIQTNWTSD</sequence>
<protein>
    <submittedName>
        <fullName evidence="1">Uncharacterized protein</fullName>
    </submittedName>
</protein>
<evidence type="ECO:0000313" key="1">
    <source>
        <dbReference type="EMBL" id="XBY60668.1"/>
    </source>
</evidence>
<dbReference type="RefSeq" id="WP_246361892.1">
    <property type="nucleotide sequence ID" value="NZ_CP158484.1"/>
</dbReference>
<name>A0AAU7XT18_9GAMM</name>
<organism evidence="1">
    <name type="scientific">Vreelandella sp. SM1641</name>
    <dbReference type="NCBI Taxonomy" id="3126101"/>
    <lineage>
        <taxon>Bacteria</taxon>
        <taxon>Pseudomonadati</taxon>
        <taxon>Pseudomonadota</taxon>
        <taxon>Gammaproteobacteria</taxon>
        <taxon>Oceanospirillales</taxon>
        <taxon>Halomonadaceae</taxon>
        <taxon>Vreelandella</taxon>
    </lineage>
</organism>
<dbReference type="KEGG" id="vrs:V8F66_09395"/>